<name>A0A1H1ABF4_9ACTN</name>
<dbReference type="Proteomes" id="UP000183053">
    <property type="component" value="Unassembled WGS sequence"/>
</dbReference>
<gene>
    <name evidence="2" type="ORF">SAMN04489765_0144</name>
</gene>
<keyword evidence="1" id="KW-1133">Transmembrane helix</keyword>
<organism evidence="2 3">
    <name type="scientific">Tsukamurella pulmonis</name>
    <dbReference type="NCBI Taxonomy" id="47312"/>
    <lineage>
        <taxon>Bacteria</taxon>
        <taxon>Bacillati</taxon>
        <taxon>Actinomycetota</taxon>
        <taxon>Actinomycetes</taxon>
        <taxon>Mycobacteriales</taxon>
        <taxon>Tsukamurellaceae</taxon>
        <taxon>Tsukamurella</taxon>
    </lineage>
</organism>
<evidence type="ECO:0000313" key="3">
    <source>
        <dbReference type="Proteomes" id="UP000183053"/>
    </source>
</evidence>
<dbReference type="AlphaFoldDB" id="A0A1H1ABF4"/>
<dbReference type="RefSeq" id="WP_068563744.1">
    <property type="nucleotide sequence ID" value="NZ_FNLF01000002.1"/>
</dbReference>
<protein>
    <submittedName>
        <fullName evidence="2">Uncharacterized protein</fullName>
    </submittedName>
</protein>
<accession>A0A1H1ABF4</accession>
<keyword evidence="1" id="KW-0812">Transmembrane</keyword>
<feature type="transmembrane region" description="Helical" evidence="1">
    <location>
        <begin position="27"/>
        <end position="44"/>
    </location>
</feature>
<feature type="transmembrane region" description="Helical" evidence="1">
    <location>
        <begin position="53"/>
        <end position="75"/>
    </location>
</feature>
<proteinExistence type="predicted"/>
<evidence type="ECO:0000313" key="2">
    <source>
        <dbReference type="EMBL" id="SDQ36992.1"/>
    </source>
</evidence>
<keyword evidence="3" id="KW-1185">Reference proteome</keyword>
<evidence type="ECO:0000256" key="1">
    <source>
        <dbReference type="SAM" id="Phobius"/>
    </source>
</evidence>
<dbReference type="EMBL" id="FNLF01000002">
    <property type="protein sequence ID" value="SDQ36992.1"/>
    <property type="molecule type" value="Genomic_DNA"/>
</dbReference>
<sequence>MTEAGRLDETPATLRDDRPRWQVWTETIFRVALVIVGVPAVWILRSMGIVDMAAWHAVVASVVLVVVAVLGPHVVPASI</sequence>
<keyword evidence="1" id="KW-0472">Membrane</keyword>
<reference evidence="3" key="1">
    <citation type="submission" date="2016-10" db="EMBL/GenBank/DDBJ databases">
        <authorList>
            <person name="Varghese N."/>
            <person name="Submissions S."/>
        </authorList>
    </citation>
    <scope>NUCLEOTIDE SEQUENCE [LARGE SCALE GENOMIC DNA]</scope>
    <source>
        <strain evidence="3">DSM 44142</strain>
    </source>
</reference>
<dbReference type="STRING" id="47312.SAMN04489765_0144"/>